<dbReference type="GO" id="GO:0016020">
    <property type="term" value="C:membrane"/>
    <property type="evidence" value="ECO:0007669"/>
    <property type="project" value="InterPro"/>
</dbReference>
<keyword evidence="7" id="KW-0106">Calcium</keyword>
<keyword evidence="7" id="KW-0479">Metal-binding</keyword>
<evidence type="ECO:0000313" key="12">
    <source>
        <dbReference type="EMBL" id="WPB05110.1"/>
    </source>
</evidence>
<reference evidence="11 13" key="1">
    <citation type="submission" date="2015-10" db="EMBL/GenBank/DDBJ databases">
        <title>The cercosporin biosynthetic gene cluster was horizontally transferred to several fungal lineages and shown to be expanded in Cercospora beticola based on microsynteny with recipient genomes.</title>
        <authorList>
            <person name="De Jonge R."/>
            <person name="Ebert M.K."/>
            <person name="Suttle J.C."/>
            <person name="Jurick Ii W.M."/>
            <person name="Secor G.A."/>
            <person name="Thomma B.P."/>
            <person name="Van De Peer Y."/>
            <person name="Bolton M.D."/>
        </authorList>
    </citation>
    <scope>NUCLEOTIDE SEQUENCE [LARGE SCALE GENOMIC DNA]</scope>
    <source>
        <strain evidence="11 13">09-40</strain>
    </source>
</reference>
<dbReference type="Proteomes" id="UP001302367">
    <property type="component" value="Chromosome 6"/>
</dbReference>
<evidence type="ECO:0000256" key="9">
    <source>
        <dbReference type="RuleBase" id="RU361193"/>
    </source>
</evidence>
<feature type="signal peptide" evidence="10">
    <location>
        <begin position="1"/>
        <end position="30"/>
    </location>
</feature>
<evidence type="ECO:0000256" key="5">
    <source>
        <dbReference type="ARBA" id="ARBA00023157"/>
    </source>
</evidence>
<dbReference type="EMBL" id="LKMD01000104">
    <property type="protein sequence ID" value="PIA95092.1"/>
    <property type="molecule type" value="Genomic_DNA"/>
</dbReference>
<feature type="active site" description="Proton donor" evidence="6">
    <location>
        <position position="438"/>
    </location>
</feature>
<dbReference type="GO" id="GO:0036503">
    <property type="term" value="P:ERAD pathway"/>
    <property type="evidence" value="ECO:0007669"/>
    <property type="project" value="UniProtKB-ARBA"/>
</dbReference>
<feature type="active site" evidence="6">
    <location>
        <position position="322"/>
    </location>
</feature>
<name>A0A2G5HS83_CERBT</name>
<dbReference type="GO" id="GO:0005509">
    <property type="term" value="F:calcium ion binding"/>
    <property type="evidence" value="ECO:0007669"/>
    <property type="project" value="InterPro"/>
</dbReference>
<gene>
    <name evidence="11" type="ORF">CB0940_08533</name>
    <name evidence="12" type="ORF">RHO25_009760</name>
</gene>
<reference evidence="12 14" key="2">
    <citation type="submission" date="2023-09" db="EMBL/GenBank/DDBJ databases">
        <title>Complete-Gapless Cercospora beticola genome.</title>
        <authorList>
            <person name="Wyatt N.A."/>
            <person name="Spanner R.E."/>
            <person name="Bolton M.D."/>
        </authorList>
    </citation>
    <scope>NUCLEOTIDE SEQUENCE [LARGE SCALE GENOMIC DNA]</scope>
    <source>
        <strain evidence="12">Cb09-40</strain>
    </source>
</reference>
<feature type="binding site" evidence="7">
    <location>
        <position position="593"/>
    </location>
    <ligand>
        <name>Ca(2+)</name>
        <dbReference type="ChEBI" id="CHEBI:29108"/>
    </ligand>
</feature>
<evidence type="ECO:0000256" key="8">
    <source>
        <dbReference type="PIRSR" id="PIRSR601382-3"/>
    </source>
</evidence>
<keyword evidence="9" id="KW-0326">Glycosidase</keyword>
<keyword evidence="14" id="KW-1185">Reference proteome</keyword>
<dbReference type="InterPro" id="IPR050749">
    <property type="entry name" value="Glycosyl_Hydrolase_47"/>
</dbReference>
<dbReference type="FunFam" id="1.50.10.10:FF:000037">
    <property type="entry name" value="alpha-1,2-Mannosidase"/>
    <property type="match status" value="1"/>
</dbReference>
<evidence type="ECO:0000256" key="7">
    <source>
        <dbReference type="PIRSR" id="PIRSR601382-2"/>
    </source>
</evidence>
<evidence type="ECO:0000256" key="2">
    <source>
        <dbReference type="ARBA" id="ARBA00004922"/>
    </source>
</evidence>
<dbReference type="AlphaFoldDB" id="A0A2G5HS83"/>
<dbReference type="GO" id="GO:0005783">
    <property type="term" value="C:endoplasmic reticulum"/>
    <property type="evidence" value="ECO:0007669"/>
    <property type="project" value="TreeGrafter"/>
</dbReference>
<dbReference type="EMBL" id="CP134189">
    <property type="protein sequence ID" value="WPB05110.1"/>
    <property type="molecule type" value="Genomic_DNA"/>
</dbReference>
<keyword evidence="5 8" id="KW-1015">Disulfide bond</keyword>
<dbReference type="PRINTS" id="PR00747">
    <property type="entry name" value="GLYHDRLASE47"/>
</dbReference>
<organism evidence="11 13">
    <name type="scientific">Cercospora beticola</name>
    <name type="common">Sugarbeet leaf spot fungus</name>
    <dbReference type="NCBI Taxonomy" id="122368"/>
    <lineage>
        <taxon>Eukaryota</taxon>
        <taxon>Fungi</taxon>
        <taxon>Dikarya</taxon>
        <taxon>Ascomycota</taxon>
        <taxon>Pezizomycotina</taxon>
        <taxon>Dothideomycetes</taxon>
        <taxon>Dothideomycetidae</taxon>
        <taxon>Mycosphaerellales</taxon>
        <taxon>Mycosphaerellaceae</taxon>
        <taxon>Cercospora</taxon>
    </lineage>
</organism>
<dbReference type="GO" id="GO:0004571">
    <property type="term" value="F:mannosyl-oligosaccharide 1,2-alpha-mannosidase activity"/>
    <property type="evidence" value="ECO:0007669"/>
    <property type="project" value="InterPro"/>
</dbReference>
<dbReference type="Gene3D" id="1.50.10.10">
    <property type="match status" value="1"/>
</dbReference>
<dbReference type="PANTHER" id="PTHR11742:SF49">
    <property type="entry name" value="ALPHA-1,2-MANNOSIDASE"/>
    <property type="match status" value="1"/>
</dbReference>
<comment type="pathway">
    <text evidence="2">Protein modification; protein glycosylation.</text>
</comment>
<evidence type="ECO:0000313" key="13">
    <source>
        <dbReference type="Proteomes" id="UP000230605"/>
    </source>
</evidence>
<dbReference type="InterPro" id="IPR036026">
    <property type="entry name" value="Seven-hairpin_glycosidases"/>
</dbReference>
<comment type="cofactor">
    <cofactor evidence="1 7">
        <name>Ca(2+)</name>
        <dbReference type="ChEBI" id="CHEBI:29108"/>
    </cofactor>
</comment>
<feature type="active site" evidence="6">
    <location>
        <position position="507"/>
    </location>
</feature>
<dbReference type="InterPro" id="IPR012341">
    <property type="entry name" value="6hp_glycosidase-like_sf"/>
</dbReference>
<evidence type="ECO:0000256" key="10">
    <source>
        <dbReference type="SAM" id="SignalP"/>
    </source>
</evidence>
<evidence type="ECO:0000256" key="3">
    <source>
        <dbReference type="ARBA" id="ARBA00007658"/>
    </source>
</evidence>
<feature type="disulfide bond" evidence="8">
    <location>
        <begin position="395"/>
        <end position="424"/>
    </location>
</feature>
<accession>A0A2G5HS83</accession>
<feature type="chain" id="PRO_5013929035" description="alpha-1,2-Mannosidase" evidence="10">
    <location>
        <begin position="31"/>
        <end position="602"/>
    </location>
</feature>
<comment type="similarity">
    <text evidence="3 9">Belongs to the glycosyl hydrolase 47 family.</text>
</comment>
<dbReference type="InterPro" id="IPR001382">
    <property type="entry name" value="Glyco_hydro_47"/>
</dbReference>
<evidence type="ECO:0000256" key="4">
    <source>
        <dbReference type="ARBA" id="ARBA00022801"/>
    </source>
</evidence>
<protein>
    <recommendedName>
        <fullName evidence="9">alpha-1,2-Mannosidase</fullName>
        <ecNumber evidence="9">3.2.1.-</ecNumber>
    </recommendedName>
</protein>
<dbReference type="EC" id="3.2.1.-" evidence="9"/>
<dbReference type="Proteomes" id="UP000230605">
    <property type="component" value="Chromosome 6"/>
</dbReference>
<dbReference type="PANTHER" id="PTHR11742">
    <property type="entry name" value="MANNOSYL-OLIGOSACCHARIDE ALPHA-1,2-MANNOSIDASE-RELATED"/>
    <property type="match status" value="1"/>
</dbReference>
<evidence type="ECO:0000256" key="6">
    <source>
        <dbReference type="PIRSR" id="PIRSR601382-1"/>
    </source>
</evidence>
<proteinExistence type="inferred from homology"/>
<keyword evidence="10" id="KW-0732">Signal</keyword>
<dbReference type="OrthoDB" id="8118055at2759"/>
<sequence>MPPSSRRYLSLTLLAIAFFVILSNLSNTHSRSPRRAPPAIDRVLNPGWFKPRFRWRDVKQKHPITNTKLTELPTGPHAEIPRVQHDFEPESLGHTLWRRNRLRAVEEAFRHSWDGYKKNAWLQDEVSPLSGKARNPFGGWGATLVDSLDTLWILGMKNEFESAVAAIKKIDLTTPALLELNVFETTIRYLGGMLAAYDVSGRQYQVLLDKSVELGEMLILAFDTPNRMPVTRWNWKKAALGEDQEPKVHSLLAEIGSLTLEFTRLSQLTGDPKWYDAVARVTDVLEKAQNTTRLPGLWPTFVNARDNDFQRDSTFTLGGMADSLYEYLPKEHIMLAGRTDQYRNMFKLALATAKESIFFRPLNSENRKMLLSGTMKRPSYKSKGKLQPQAEHLACFAGGMVALAAKVFEQPEEMDTARELVDGCLWAYNSTTTKIMPEIFTALPCEKPDWEDCAWDEDAWYRAVADKSSTGVARAQYMETAQEVIANSKLAPGFVRVTDSRYILRPEAIESVFVLYRITGDIRFQYQAWEMFQAITNATRTSIAFAALQDVTKEDKALIDNMESFWTAETLKYFFLIFSEPDVISLDDYVFNTEAHPLLRPK</sequence>
<dbReference type="GO" id="GO:0005975">
    <property type="term" value="P:carbohydrate metabolic process"/>
    <property type="evidence" value="ECO:0007669"/>
    <property type="project" value="InterPro"/>
</dbReference>
<keyword evidence="4 9" id="KW-0378">Hydrolase</keyword>
<feature type="active site" description="Proton donor" evidence="6">
    <location>
        <position position="184"/>
    </location>
</feature>
<evidence type="ECO:0000256" key="1">
    <source>
        <dbReference type="ARBA" id="ARBA00001913"/>
    </source>
</evidence>
<dbReference type="SUPFAM" id="SSF48225">
    <property type="entry name" value="Seven-hairpin glycosidases"/>
    <property type="match status" value="1"/>
</dbReference>
<dbReference type="UniPathway" id="UPA00378"/>
<dbReference type="Pfam" id="PF01532">
    <property type="entry name" value="Glyco_hydro_47"/>
    <property type="match status" value="1"/>
</dbReference>
<evidence type="ECO:0000313" key="11">
    <source>
        <dbReference type="EMBL" id="PIA95092.1"/>
    </source>
</evidence>
<evidence type="ECO:0000313" key="14">
    <source>
        <dbReference type="Proteomes" id="UP001302367"/>
    </source>
</evidence>